<keyword evidence="3" id="KW-1185">Reference proteome</keyword>
<dbReference type="Proteomes" id="UP000799764">
    <property type="component" value="Unassembled WGS sequence"/>
</dbReference>
<protein>
    <submittedName>
        <fullName evidence="2">Uncharacterized protein</fullName>
    </submittedName>
</protein>
<evidence type="ECO:0000313" key="2">
    <source>
        <dbReference type="EMBL" id="KAF2443269.1"/>
    </source>
</evidence>
<accession>A0A9P4U9C0</accession>
<reference evidence="2" key="1">
    <citation type="journal article" date="2020" name="Stud. Mycol.">
        <title>101 Dothideomycetes genomes: a test case for predicting lifestyles and emergence of pathogens.</title>
        <authorList>
            <person name="Haridas S."/>
            <person name="Albert R."/>
            <person name="Binder M."/>
            <person name="Bloem J."/>
            <person name="Labutti K."/>
            <person name="Salamov A."/>
            <person name="Andreopoulos B."/>
            <person name="Baker S."/>
            <person name="Barry K."/>
            <person name="Bills G."/>
            <person name="Bluhm B."/>
            <person name="Cannon C."/>
            <person name="Castanera R."/>
            <person name="Culley D."/>
            <person name="Daum C."/>
            <person name="Ezra D."/>
            <person name="Gonzalez J."/>
            <person name="Henrissat B."/>
            <person name="Kuo A."/>
            <person name="Liang C."/>
            <person name="Lipzen A."/>
            <person name="Lutzoni F."/>
            <person name="Magnuson J."/>
            <person name="Mondo S."/>
            <person name="Nolan M."/>
            <person name="Ohm R."/>
            <person name="Pangilinan J."/>
            <person name="Park H.-J."/>
            <person name="Ramirez L."/>
            <person name="Alfaro M."/>
            <person name="Sun H."/>
            <person name="Tritt A."/>
            <person name="Yoshinaga Y."/>
            <person name="Zwiers L.-H."/>
            <person name="Turgeon B."/>
            <person name="Goodwin S."/>
            <person name="Spatafora J."/>
            <person name="Crous P."/>
            <person name="Grigoriev I."/>
        </authorList>
    </citation>
    <scope>NUCLEOTIDE SEQUENCE</scope>
    <source>
        <strain evidence="2">CBS 690.94</strain>
    </source>
</reference>
<name>A0A9P4U9C0_9PLEO</name>
<organism evidence="2 3">
    <name type="scientific">Karstenula rhodostoma CBS 690.94</name>
    <dbReference type="NCBI Taxonomy" id="1392251"/>
    <lineage>
        <taxon>Eukaryota</taxon>
        <taxon>Fungi</taxon>
        <taxon>Dikarya</taxon>
        <taxon>Ascomycota</taxon>
        <taxon>Pezizomycotina</taxon>
        <taxon>Dothideomycetes</taxon>
        <taxon>Pleosporomycetidae</taxon>
        <taxon>Pleosporales</taxon>
        <taxon>Massarineae</taxon>
        <taxon>Didymosphaeriaceae</taxon>
        <taxon>Karstenula</taxon>
    </lineage>
</organism>
<evidence type="ECO:0000256" key="1">
    <source>
        <dbReference type="SAM" id="MobiDB-lite"/>
    </source>
</evidence>
<dbReference type="AlphaFoldDB" id="A0A9P4U9C0"/>
<sequence>MTATQRLVKPPSRHPSSWNHRLPESGTPARRFCAGIPSVVVKKVCAIQADDPKRSFPTAAVHHSDQGPQGAQRLYSFNSSIKTWRATLFAAFGLAGYSSTIFPANPRPPKDMRVLVYILPAASGSGHHPYRSQAFKVLRVFATPLNFPQRRL</sequence>
<proteinExistence type="predicted"/>
<dbReference type="EMBL" id="MU001503">
    <property type="protein sequence ID" value="KAF2443269.1"/>
    <property type="molecule type" value="Genomic_DNA"/>
</dbReference>
<comment type="caution">
    <text evidence="2">The sequence shown here is derived from an EMBL/GenBank/DDBJ whole genome shotgun (WGS) entry which is preliminary data.</text>
</comment>
<evidence type="ECO:0000313" key="3">
    <source>
        <dbReference type="Proteomes" id="UP000799764"/>
    </source>
</evidence>
<feature type="region of interest" description="Disordered" evidence="1">
    <location>
        <begin position="1"/>
        <end position="24"/>
    </location>
</feature>
<gene>
    <name evidence="2" type="ORF">P171DRAFT_487222</name>
</gene>